<organism evidence="2 3">
    <name type="scientific">Dongia sedimenti</name>
    <dbReference type="NCBI Taxonomy" id="3064282"/>
    <lineage>
        <taxon>Bacteria</taxon>
        <taxon>Pseudomonadati</taxon>
        <taxon>Pseudomonadota</taxon>
        <taxon>Alphaproteobacteria</taxon>
        <taxon>Rhodospirillales</taxon>
        <taxon>Dongiaceae</taxon>
        <taxon>Dongia</taxon>
    </lineage>
</organism>
<dbReference type="PRINTS" id="PR00081">
    <property type="entry name" value="GDHRDH"/>
</dbReference>
<dbReference type="RefSeq" id="WP_379961177.1">
    <property type="nucleotide sequence ID" value="NZ_JAUYVI010000009.1"/>
</dbReference>
<dbReference type="InterPro" id="IPR002347">
    <property type="entry name" value="SDR_fam"/>
</dbReference>
<keyword evidence="3" id="KW-1185">Reference proteome</keyword>
<dbReference type="Pfam" id="PF13561">
    <property type="entry name" value="adh_short_C2"/>
    <property type="match status" value="1"/>
</dbReference>
<evidence type="ECO:0000313" key="2">
    <source>
        <dbReference type="EMBL" id="MDQ7251120.1"/>
    </source>
</evidence>
<dbReference type="PANTHER" id="PTHR42879:SF2">
    <property type="entry name" value="3-OXOACYL-[ACYL-CARRIER-PROTEIN] REDUCTASE FABG"/>
    <property type="match status" value="1"/>
</dbReference>
<dbReference type="SUPFAM" id="SSF51735">
    <property type="entry name" value="NAD(P)-binding Rossmann-fold domains"/>
    <property type="match status" value="1"/>
</dbReference>
<dbReference type="EMBL" id="JAUYVI010000009">
    <property type="protein sequence ID" value="MDQ7251120.1"/>
    <property type="molecule type" value="Genomic_DNA"/>
</dbReference>
<reference evidence="3" key="1">
    <citation type="submission" date="2023-08" db="EMBL/GenBank/DDBJ databases">
        <title>Rhodospirillaceae gen. nov., a novel taxon isolated from the Yangtze River Yuezi River estuary sludge.</title>
        <authorList>
            <person name="Ruan L."/>
        </authorList>
    </citation>
    <scope>NUCLEOTIDE SEQUENCE [LARGE SCALE GENOMIC DNA]</scope>
    <source>
        <strain evidence="3">R-7</strain>
    </source>
</reference>
<dbReference type="InterPro" id="IPR020904">
    <property type="entry name" value="Sc_DH/Rdtase_CS"/>
</dbReference>
<dbReference type="InterPro" id="IPR050259">
    <property type="entry name" value="SDR"/>
</dbReference>
<comment type="caution">
    <text evidence="2">The sequence shown here is derived from an EMBL/GenBank/DDBJ whole genome shotgun (WGS) entry which is preliminary data.</text>
</comment>
<dbReference type="PANTHER" id="PTHR42879">
    <property type="entry name" value="3-OXOACYL-(ACYL-CARRIER-PROTEIN) REDUCTASE"/>
    <property type="match status" value="1"/>
</dbReference>
<evidence type="ECO:0000313" key="3">
    <source>
        <dbReference type="Proteomes" id="UP001230156"/>
    </source>
</evidence>
<dbReference type="PRINTS" id="PR00080">
    <property type="entry name" value="SDRFAMILY"/>
</dbReference>
<proteinExistence type="inferred from homology"/>
<dbReference type="Proteomes" id="UP001230156">
    <property type="component" value="Unassembled WGS sequence"/>
</dbReference>
<accession>A0ABU0YTS7</accession>
<evidence type="ECO:0000256" key="1">
    <source>
        <dbReference type="ARBA" id="ARBA00006484"/>
    </source>
</evidence>
<sequence length="260" mass="27630">MIKGKNALVTGSTSGLGLAVVEGLARAGCNVMVHGLEPASAVAEQVAALTRDHGVEIGYHQADLSTMAGVEGLIAASRKRLGTLDILVNNAVTRHFARVEDYPTEKWDQALAVNLSAAFHAIRLTLPDMRAKKWGRIINMASVYSSFAVANRVDYVTTKTALIGMTRVVALENVDLDITCNAVCPGAIHTPYSEAKIVDLMKAENLGRAAAERKFLEVRQPTGRFIAAEGVADLVVFLCGPNARDITGSTMPIDAGWTAG</sequence>
<gene>
    <name evidence="2" type="ORF">Q8A70_25765</name>
</gene>
<dbReference type="PROSITE" id="PS00061">
    <property type="entry name" value="ADH_SHORT"/>
    <property type="match status" value="1"/>
</dbReference>
<dbReference type="Gene3D" id="3.40.50.720">
    <property type="entry name" value="NAD(P)-binding Rossmann-like Domain"/>
    <property type="match status" value="1"/>
</dbReference>
<protein>
    <submittedName>
        <fullName evidence="2">SDR family oxidoreductase</fullName>
    </submittedName>
</protein>
<comment type="similarity">
    <text evidence="1">Belongs to the short-chain dehydrogenases/reductases (SDR) family.</text>
</comment>
<name>A0ABU0YTS7_9PROT</name>
<dbReference type="InterPro" id="IPR036291">
    <property type="entry name" value="NAD(P)-bd_dom_sf"/>
</dbReference>